<dbReference type="GeneID" id="20530307"/>
<name>A0A058Z135_FONAL</name>
<evidence type="ECO:0000313" key="2">
    <source>
        <dbReference type="EMBL" id="KCV67851.1"/>
    </source>
</evidence>
<dbReference type="Proteomes" id="UP000030693">
    <property type="component" value="Unassembled WGS sequence"/>
</dbReference>
<evidence type="ECO:0000256" key="1">
    <source>
        <dbReference type="SAM" id="MobiDB-lite"/>
    </source>
</evidence>
<sequence length="312" mass="32786">MPPRTKKAKASAATPSESAKYVLPIMSGTERPFYSPGTPLMLVVDFPSCPPSPSPSPSMTPSATTPVLSSQPVDSSPTLSGPASPGARTIPLAGPAPSTPLPIRGIGLPFRRTAAAFATFAPEAFEQTALKIWIHQIPKSLGLEGLFALFPSEVASFILTGPAKQPATSPLEATDADDPACLDKGDLCGTDLLQVGAPSNVVLNPAGVYFRLFSNSPLTEEHCSAVISLPTSDLALALARHLESLRHTVPEAAELIVSLSSHRLTPVPSFCRPSVEQPGGIPLREAQPPSERFLEYAARRAAQATPLNRQAF</sequence>
<protein>
    <submittedName>
        <fullName evidence="2">Uncharacterized protein</fullName>
    </submittedName>
</protein>
<proteinExistence type="predicted"/>
<organism evidence="2">
    <name type="scientific">Fonticula alba</name>
    <name type="common">Slime mold</name>
    <dbReference type="NCBI Taxonomy" id="691883"/>
    <lineage>
        <taxon>Eukaryota</taxon>
        <taxon>Rotosphaerida</taxon>
        <taxon>Fonticulaceae</taxon>
        <taxon>Fonticula</taxon>
    </lineage>
</organism>
<keyword evidence="3" id="KW-1185">Reference proteome</keyword>
<reference evidence="2" key="1">
    <citation type="submission" date="2013-04" db="EMBL/GenBank/DDBJ databases">
        <title>The Genome Sequence of Fonticula alba ATCC 38817.</title>
        <authorList>
            <consortium name="The Broad Institute Genomics Platform"/>
            <person name="Russ C."/>
            <person name="Cuomo C."/>
            <person name="Burger G."/>
            <person name="Gray M.W."/>
            <person name="Holland P.W.H."/>
            <person name="King N."/>
            <person name="Lang F.B.F."/>
            <person name="Roger A.J."/>
            <person name="Ruiz-Trillo I."/>
            <person name="Brown M."/>
            <person name="Walker B."/>
            <person name="Young S."/>
            <person name="Zeng Q."/>
            <person name="Gargeya S."/>
            <person name="Fitzgerald M."/>
            <person name="Haas B."/>
            <person name="Abouelleil A."/>
            <person name="Allen A.W."/>
            <person name="Alvarado L."/>
            <person name="Arachchi H.M."/>
            <person name="Berlin A.M."/>
            <person name="Chapman S.B."/>
            <person name="Gainer-Dewar J."/>
            <person name="Goldberg J."/>
            <person name="Griggs A."/>
            <person name="Gujja S."/>
            <person name="Hansen M."/>
            <person name="Howarth C."/>
            <person name="Imamovic A."/>
            <person name="Ireland A."/>
            <person name="Larimer J."/>
            <person name="McCowan C."/>
            <person name="Murphy C."/>
            <person name="Pearson M."/>
            <person name="Poon T.W."/>
            <person name="Priest M."/>
            <person name="Roberts A."/>
            <person name="Saif S."/>
            <person name="Shea T."/>
            <person name="Sisk P."/>
            <person name="Sykes S."/>
            <person name="Wortman J."/>
            <person name="Nusbaum C."/>
            <person name="Birren B."/>
        </authorList>
    </citation>
    <scope>NUCLEOTIDE SEQUENCE [LARGE SCALE GENOMIC DNA]</scope>
    <source>
        <strain evidence="2">ATCC 38817</strain>
    </source>
</reference>
<feature type="compositionally biased region" description="Polar residues" evidence="1">
    <location>
        <begin position="67"/>
        <end position="81"/>
    </location>
</feature>
<dbReference type="RefSeq" id="XP_009497671.1">
    <property type="nucleotide sequence ID" value="XM_009499396.1"/>
</dbReference>
<gene>
    <name evidence="2" type="ORF">H696_05582</name>
</gene>
<accession>A0A058Z135</accession>
<dbReference type="EMBL" id="KB932212">
    <property type="protein sequence ID" value="KCV67851.1"/>
    <property type="molecule type" value="Genomic_DNA"/>
</dbReference>
<feature type="region of interest" description="Disordered" evidence="1">
    <location>
        <begin position="50"/>
        <end position="98"/>
    </location>
</feature>
<evidence type="ECO:0000313" key="3">
    <source>
        <dbReference type="Proteomes" id="UP000030693"/>
    </source>
</evidence>
<dbReference type="AlphaFoldDB" id="A0A058Z135"/>